<reference evidence="4" key="1">
    <citation type="journal article" date="2016" name="Genome Biol. Evol.">
        <title>Conserved non-coding elements in the most distant genera of cephalochordates: the Goldilocks principle.</title>
        <authorList>
            <person name="Yue J.X."/>
            <person name="Kozmikova I."/>
            <person name="Ono H."/>
            <person name="Nossa C.W."/>
            <person name="Kozmik Z."/>
            <person name="Putnam N.H."/>
            <person name="Yu J.K."/>
            <person name="Holland L.Z."/>
        </authorList>
    </citation>
    <scope>NUCLEOTIDE SEQUENCE</scope>
</reference>
<accession>A0A9J7MP99</accession>
<keyword evidence="3" id="KW-1185">Reference proteome</keyword>
<feature type="compositionally biased region" description="Basic and acidic residues" evidence="1">
    <location>
        <begin position="85"/>
        <end position="102"/>
    </location>
</feature>
<dbReference type="KEGG" id="bfo:118414489"/>
<keyword evidence="2" id="KW-1133">Transmembrane helix</keyword>
<feature type="compositionally biased region" description="Polar residues" evidence="1">
    <location>
        <begin position="42"/>
        <end position="54"/>
    </location>
</feature>
<dbReference type="RefSeq" id="XP_035674450.1">
    <property type="nucleotide sequence ID" value="XM_035818557.1"/>
</dbReference>
<protein>
    <submittedName>
        <fullName evidence="4">Uncharacterized protein LOC118414489</fullName>
    </submittedName>
</protein>
<keyword evidence="2" id="KW-0472">Membrane</keyword>
<feature type="compositionally biased region" description="Polar residues" evidence="1">
    <location>
        <begin position="260"/>
        <end position="276"/>
    </location>
</feature>
<evidence type="ECO:0000256" key="2">
    <source>
        <dbReference type="SAM" id="Phobius"/>
    </source>
</evidence>
<dbReference type="Proteomes" id="UP000001554">
    <property type="component" value="Chromosome 4"/>
</dbReference>
<feature type="region of interest" description="Disordered" evidence="1">
    <location>
        <begin position="1"/>
        <end position="276"/>
    </location>
</feature>
<sequence length="431" mass="47305">MLHKRQQVLSESESNWDSSDEEKSSVIETPRATDAPKDMFGQKTTGEPGKTSQPKPSPRPEKQSTLGKNSTSQSGMKSGISVFSDRGRWHDNDVDRQGKSGKDQPPYDFKGVIPPDKPSPGRQPPGKGRKGHSYDPDSDLRPNSSGHAVLGSWDDSEAEEETLAAIRANITKDTAKSGPADTKSSGGTTSRRDKNNDSGKNSDSGRTKDKKGKKEDAGLWPGRSSGRRKQQENLSISTRQLVPEAGDSGSETEEPYSPGTEMSPQYSPGNESSSRSVYPFHQGTVKYLYAQEGNGHAVMPTIADKSEVYVRRGVRELFGALRLLVDVFVILTVELSRFLFRQLVQNLLIGLLVVMGDHLFKPLVAALFNSFLQPGLMLMWNVATATKTVFSPLIDILRGVALQVAVVLQAFRLVEVNWKGTNRDHRPLEEV</sequence>
<dbReference type="OMA" id="IFRRCAR"/>
<feature type="transmembrane region" description="Helical" evidence="2">
    <location>
        <begin position="347"/>
        <end position="369"/>
    </location>
</feature>
<reference evidence="3" key="2">
    <citation type="journal article" date="2020" name="Nat. Ecol. Evol.">
        <title>Deeply conserved synteny resolves early events in vertebrate evolution.</title>
        <authorList>
            <person name="Simakov O."/>
            <person name="Marletaz F."/>
            <person name="Yue J.X."/>
            <person name="O'Connell B."/>
            <person name="Jenkins J."/>
            <person name="Brandt A."/>
            <person name="Calef R."/>
            <person name="Tung C.H."/>
            <person name="Huang T.K."/>
            <person name="Schmutz J."/>
            <person name="Satoh N."/>
            <person name="Yu J.K."/>
            <person name="Putnam N.H."/>
            <person name="Green R.E."/>
            <person name="Rokhsar D.S."/>
        </authorList>
    </citation>
    <scope>NUCLEOTIDE SEQUENCE [LARGE SCALE GENOMIC DNA]</scope>
    <source>
        <strain evidence="3">S238N-H82</strain>
    </source>
</reference>
<dbReference type="GeneID" id="118414489"/>
<proteinExistence type="predicted"/>
<dbReference type="AlphaFoldDB" id="A0A9J7MP99"/>
<name>A0A9J7MP99_BRAFL</name>
<organism evidence="3 4">
    <name type="scientific">Branchiostoma floridae</name>
    <name type="common">Florida lancelet</name>
    <name type="synonym">Amphioxus</name>
    <dbReference type="NCBI Taxonomy" id="7739"/>
    <lineage>
        <taxon>Eukaryota</taxon>
        <taxon>Metazoa</taxon>
        <taxon>Chordata</taxon>
        <taxon>Cephalochordata</taxon>
        <taxon>Leptocardii</taxon>
        <taxon>Amphioxiformes</taxon>
        <taxon>Branchiostomatidae</taxon>
        <taxon>Branchiostoma</taxon>
    </lineage>
</organism>
<keyword evidence="2" id="KW-0812">Transmembrane</keyword>
<gene>
    <name evidence="4" type="primary">LOC118414489</name>
</gene>
<evidence type="ECO:0000256" key="1">
    <source>
        <dbReference type="SAM" id="MobiDB-lite"/>
    </source>
</evidence>
<dbReference type="OrthoDB" id="10045204at2759"/>
<feature type="compositionally biased region" description="Polar residues" evidence="1">
    <location>
        <begin position="63"/>
        <end position="76"/>
    </location>
</feature>
<reference evidence="4" key="3">
    <citation type="submission" date="2025-08" db="UniProtKB">
        <authorList>
            <consortium name="RefSeq"/>
        </authorList>
    </citation>
    <scope>IDENTIFICATION</scope>
</reference>
<feature type="transmembrane region" description="Helical" evidence="2">
    <location>
        <begin position="317"/>
        <end position="340"/>
    </location>
</feature>
<evidence type="ECO:0000313" key="3">
    <source>
        <dbReference type="Proteomes" id="UP000001554"/>
    </source>
</evidence>
<feature type="compositionally biased region" description="Basic and acidic residues" evidence="1">
    <location>
        <begin position="203"/>
        <end position="217"/>
    </location>
</feature>
<evidence type="ECO:0000313" key="4">
    <source>
        <dbReference type="RefSeq" id="XP_035674450.1"/>
    </source>
</evidence>